<feature type="compositionally biased region" description="Polar residues" evidence="1">
    <location>
        <begin position="1"/>
        <end position="20"/>
    </location>
</feature>
<name>A0A856MQ57_9CYAN</name>
<feature type="compositionally biased region" description="Basic and acidic residues" evidence="1">
    <location>
        <begin position="127"/>
        <end position="139"/>
    </location>
</feature>
<feature type="region of interest" description="Disordered" evidence="1">
    <location>
        <begin position="114"/>
        <end position="145"/>
    </location>
</feature>
<gene>
    <name evidence="2" type="ORF">DP114_33690</name>
</gene>
<dbReference type="EMBL" id="CP030119">
    <property type="protein sequence ID" value="QDL12699.1"/>
    <property type="molecule type" value="Genomic_DNA"/>
</dbReference>
<evidence type="ECO:0000313" key="2">
    <source>
        <dbReference type="EMBL" id="QDL12699.1"/>
    </source>
</evidence>
<keyword evidence="2" id="KW-0614">Plasmid</keyword>
<protein>
    <submittedName>
        <fullName evidence="2">Uncharacterized protein</fullName>
    </submittedName>
</protein>
<feature type="compositionally biased region" description="Polar residues" evidence="1">
    <location>
        <begin position="114"/>
        <end position="125"/>
    </location>
</feature>
<reference evidence="2 3" key="1">
    <citation type="submission" date="2018-06" db="EMBL/GenBank/DDBJ databases">
        <title>Comparative genomics of Brasilonema spp. strains.</title>
        <authorList>
            <person name="Alvarenga D.O."/>
            <person name="Fiore M.F."/>
            <person name="Varani A.M."/>
        </authorList>
    </citation>
    <scope>NUCLEOTIDE SEQUENCE [LARGE SCALE GENOMIC DNA]</scope>
    <source>
        <strain evidence="2 3">CENA114</strain>
        <plasmid evidence="3">pboct1</plasmid>
    </source>
</reference>
<dbReference type="Proteomes" id="UP000503129">
    <property type="component" value="Plasmid pBOCT1"/>
</dbReference>
<feature type="compositionally biased region" description="Acidic residues" evidence="1">
    <location>
        <begin position="28"/>
        <end position="39"/>
    </location>
</feature>
<dbReference type="RefSeq" id="WP_169266887.1">
    <property type="nucleotide sequence ID" value="NZ_CAWOXK010000002.1"/>
</dbReference>
<sequence length="145" mass="16478">MNNQNQESVTNSEASYSSDFNPNNNNNLEEDDEISEQDDSNNPPKTKTYIITIQIHPEEGQAILSIGIRNAPPIIKTIDYQEITSQPAIKDCIRELEEILPKIIETAEKAINTTSNSTQTRQVQQRELPKDYQKAESNKKQLSLF</sequence>
<feature type="region of interest" description="Disordered" evidence="1">
    <location>
        <begin position="1"/>
        <end position="48"/>
    </location>
</feature>
<proteinExistence type="predicted"/>
<keyword evidence="3" id="KW-1185">Reference proteome</keyword>
<dbReference type="AlphaFoldDB" id="A0A856MQ57"/>
<accession>A0A856MQ57</accession>
<dbReference type="KEGG" id="bsen:DP114_33690"/>
<evidence type="ECO:0000256" key="1">
    <source>
        <dbReference type="SAM" id="MobiDB-lite"/>
    </source>
</evidence>
<evidence type="ECO:0000313" key="3">
    <source>
        <dbReference type="Proteomes" id="UP000503129"/>
    </source>
</evidence>
<organism evidence="2 3">
    <name type="scientific">Brasilonema sennae CENA114</name>
    <dbReference type="NCBI Taxonomy" id="415709"/>
    <lineage>
        <taxon>Bacteria</taxon>
        <taxon>Bacillati</taxon>
        <taxon>Cyanobacteriota</taxon>
        <taxon>Cyanophyceae</taxon>
        <taxon>Nostocales</taxon>
        <taxon>Scytonemataceae</taxon>
        <taxon>Brasilonema</taxon>
        <taxon>Bromeliae group (in: Brasilonema)</taxon>
    </lineage>
</organism>
<geneLocation type="plasmid" evidence="3">
    <name>pboct1</name>
</geneLocation>